<dbReference type="InterPro" id="IPR036242">
    <property type="entry name" value="Agglutinin_dom_sf"/>
</dbReference>
<dbReference type="Pfam" id="PF07468">
    <property type="entry name" value="Agglutinin"/>
    <property type="match status" value="2"/>
</dbReference>
<name>A0A540NFS0_MALBA</name>
<dbReference type="Proteomes" id="UP000315295">
    <property type="component" value="Unassembled WGS sequence"/>
</dbReference>
<keyword evidence="3" id="KW-1185">Reference proteome</keyword>
<dbReference type="PANTHER" id="PTHR39244">
    <property type="entry name" value="NATTERIN-4"/>
    <property type="match status" value="1"/>
</dbReference>
<reference evidence="2 3" key="1">
    <citation type="journal article" date="2019" name="G3 (Bethesda)">
        <title>Sequencing of a Wild Apple (Malus baccata) Genome Unravels the Differences Between Cultivated and Wild Apple Species Regarding Disease Resistance and Cold Tolerance.</title>
        <authorList>
            <person name="Chen X."/>
        </authorList>
    </citation>
    <scope>NUCLEOTIDE SEQUENCE [LARGE SCALE GENOMIC DNA]</scope>
    <source>
        <strain evidence="3">cv. Shandingzi</strain>
        <tissue evidence="2">Leaves</tissue>
    </source>
</reference>
<dbReference type="InterPro" id="IPR008998">
    <property type="entry name" value="Agglutinin"/>
</dbReference>
<dbReference type="Gene3D" id="2.80.10.50">
    <property type="match status" value="2"/>
</dbReference>
<feature type="domain" description="Agglutinin" evidence="1">
    <location>
        <begin position="95"/>
        <end position="250"/>
    </location>
</feature>
<dbReference type="SUPFAM" id="SSF50382">
    <property type="entry name" value="Agglutinin"/>
    <property type="match status" value="2"/>
</dbReference>
<dbReference type="InterPro" id="IPR053237">
    <property type="entry name" value="Natterin_C"/>
</dbReference>
<evidence type="ECO:0000313" key="2">
    <source>
        <dbReference type="EMBL" id="TQE09895.1"/>
    </source>
</evidence>
<evidence type="ECO:0000313" key="3">
    <source>
        <dbReference type="Proteomes" id="UP000315295"/>
    </source>
</evidence>
<organism evidence="2 3">
    <name type="scientific">Malus baccata</name>
    <name type="common">Siberian crab apple</name>
    <name type="synonym">Pyrus baccata</name>
    <dbReference type="NCBI Taxonomy" id="106549"/>
    <lineage>
        <taxon>Eukaryota</taxon>
        <taxon>Viridiplantae</taxon>
        <taxon>Streptophyta</taxon>
        <taxon>Embryophyta</taxon>
        <taxon>Tracheophyta</taxon>
        <taxon>Spermatophyta</taxon>
        <taxon>Magnoliopsida</taxon>
        <taxon>eudicotyledons</taxon>
        <taxon>Gunneridae</taxon>
        <taxon>Pentapetalae</taxon>
        <taxon>rosids</taxon>
        <taxon>fabids</taxon>
        <taxon>Rosales</taxon>
        <taxon>Rosaceae</taxon>
        <taxon>Amygdaloideae</taxon>
        <taxon>Maleae</taxon>
        <taxon>Malus</taxon>
    </lineage>
</organism>
<comment type="caution">
    <text evidence="2">The sequence shown here is derived from an EMBL/GenBank/DDBJ whole genome shotgun (WGS) entry which is preliminary data.</text>
</comment>
<accession>A0A540NFS0</accession>
<proteinExistence type="predicted"/>
<dbReference type="EMBL" id="VIEB01000051">
    <property type="protein sequence ID" value="TQE09895.1"/>
    <property type="molecule type" value="Genomic_DNA"/>
</dbReference>
<sequence>MSNTNPEYVHIKCSSNRKYLKKAPEKGTPWILAAAEQPVEDRNQPTCTLFKLEPSGKEYHDNDKVRLVHVQSGLYVRPITEGKFESCLGVVTEENSLSSFVLKADTNDKYLCYQLDVESGTNEILRFSEENSNSRFIKFTTEKPNNEDYADKNYVHIKCSYNGHYLRRVNQNRRLILAAAIDRNENIDNWECTLFKIESVGNPDGSDRITRCRLIHLQSGLYTMINGNFDLCLGGKTPHPDNLDVYTLSSLPLSS</sequence>
<gene>
    <name evidence="2" type="ORF">C1H46_004473</name>
</gene>
<evidence type="ECO:0000259" key="1">
    <source>
        <dbReference type="SMART" id="SM00791"/>
    </source>
</evidence>
<protein>
    <recommendedName>
        <fullName evidence="1">Agglutinin domain-containing protein</fullName>
    </recommendedName>
</protein>
<dbReference type="PANTHER" id="PTHR39244:SF5">
    <property type="entry name" value="NATTERIN-3-LIKE"/>
    <property type="match status" value="1"/>
</dbReference>
<dbReference type="AlphaFoldDB" id="A0A540NFS0"/>
<dbReference type="SMART" id="SM00791">
    <property type="entry name" value="Agglutinin"/>
    <property type="match status" value="1"/>
</dbReference>